<evidence type="ECO:0000313" key="3">
    <source>
        <dbReference type="Proteomes" id="UP000886595"/>
    </source>
</evidence>
<evidence type="ECO:0000313" key="2">
    <source>
        <dbReference type="EMBL" id="KAG2332516.1"/>
    </source>
</evidence>
<proteinExistence type="predicted"/>
<dbReference type="EMBL" id="JAAMPC010000001">
    <property type="protein sequence ID" value="KAG2332516.1"/>
    <property type="molecule type" value="Genomic_DNA"/>
</dbReference>
<gene>
    <name evidence="2" type="ORF">Bca52824_003696</name>
</gene>
<keyword evidence="3" id="KW-1185">Reference proteome</keyword>
<name>A0A8X7WMK1_BRACI</name>
<dbReference type="Proteomes" id="UP000886595">
    <property type="component" value="Unassembled WGS sequence"/>
</dbReference>
<feature type="region of interest" description="Disordered" evidence="1">
    <location>
        <begin position="1"/>
        <end position="157"/>
    </location>
</feature>
<feature type="compositionally biased region" description="Low complexity" evidence="1">
    <location>
        <begin position="35"/>
        <end position="45"/>
    </location>
</feature>
<accession>A0A8X7WMK1</accession>
<feature type="compositionally biased region" description="Basic residues" evidence="1">
    <location>
        <begin position="1"/>
        <end position="14"/>
    </location>
</feature>
<feature type="compositionally biased region" description="Basic and acidic residues" evidence="1">
    <location>
        <begin position="62"/>
        <end position="96"/>
    </location>
</feature>
<feature type="compositionally biased region" description="Basic and acidic residues" evidence="1">
    <location>
        <begin position="132"/>
        <end position="141"/>
    </location>
</feature>
<comment type="caution">
    <text evidence="2">The sequence shown here is derived from an EMBL/GenBank/DDBJ whole genome shotgun (WGS) entry which is preliminary data.</text>
</comment>
<dbReference type="AlphaFoldDB" id="A0A8X7WMK1"/>
<organism evidence="2 3">
    <name type="scientific">Brassica carinata</name>
    <name type="common">Ethiopian mustard</name>
    <name type="synonym">Abyssinian cabbage</name>
    <dbReference type="NCBI Taxonomy" id="52824"/>
    <lineage>
        <taxon>Eukaryota</taxon>
        <taxon>Viridiplantae</taxon>
        <taxon>Streptophyta</taxon>
        <taxon>Embryophyta</taxon>
        <taxon>Tracheophyta</taxon>
        <taxon>Spermatophyta</taxon>
        <taxon>Magnoliopsida</taxon>
        <taxon>eudicotyledons</taxon>
        <taxon>Gunneridae</taxon>
        <taxon>Pentapetalae</taxon>
        <taxon>rosids</taxon>
        <taxon>malvids</taxon>
        <taxon>Brassicales</taxon>
        <taxon>Brassicaceae</taxon>
        <taxon>Brassiceae</taxon>
        <taxon>Brassica</taxon>
    </lineage>
</organism>
<sequence>MEKIFPKSKTKQKRLYPDGGRSEPITIRIVNHPRAAITAGAADDAAPPRNERNPVAAGSCSSRKDPPEPKRTMSTDQRHANHHSRNENRSNIREENHEDAEQDQAPERLAIGEGTTQDNNRLIGGAEEVEEEPRGEAEARRRGASRGEPTIAVATAR</sequence>
<reference evidence="2 3" key="1">
    <citation type="submission" date="2020-02" db="EMBL/GenBank/DDBJ databases">
        <authorList>
            <person name="Ma Q."/>
            <person name="Huang Y."/>
            <person name="Song X."/>
            <person name="Pei D."/>
        </authorList>
    </citation>
    <scope>NUCLEOTIDE SEQUENCE [LARGE SCALE GENOMIC DNA]</scope>
    <source>
        <strain evidence="2">Sxm20200214</strain>
        <tissue evidence="2">Leaf</tissue>
    </source>
</reference>
<evidence type="ECO:0000256" key="1">
    <source>
        <dbReference type="SAM" id="MobiDB-lite"/>
    </source>
</evidence>
<protein>
    <submittedName>
        <fullName evidence="2">Uncharacterized protein</fullName>
    </submittedName>
</protein>